<dbReference type="InterPro" id="IPR050266">
    <property type="entry name" value="AB_hydrolase_sf"/>
</dbReference>
<dbReference type="InterPro" id="IPR000073">
    <property type="entry name" value="AB_hydrolase_1"/>
</dbReference>
<accession>A0A3S3MBF1</accession>
<dbReference type="Pfam" id="PF12697">
    <property type="entry name" value="Abhydrolase_6"/>
    <property type="match status" value="1"/>
</dbReference>
<keyword evidence="2" id="KW-0378">Hydrolase</keyword>
<dbReference type="GO" id="GO:0016020">
    <property type="term" value="C:membrane"/>
    <property type="evidence" value="ECO:0007669"/>
    <property type="project" value="TreeGrafter"/>
</dbReference>
<dbReference type="EMBL" id="RBZY01000040">
    <property type="protein sequence ID" value="RWR17439.1"/>
    <property type="molecule type" value="Genomic_DNA"/>
</dbReference>
<reference evidence="2 3" key="1">
    <citation type="journal article" date="2018" name="Front. Microbiol.">
        <title>Novel Insights Into Bacterial Dimethylsulfoniopropionate Catabolism in the East China Sea.</title>
        <authorList>
            <person name="Liu J."/>
            <person name="Liu J."/>
            <person name="Zhang S.H."/>
            <person name="Liang J."/>
            <person name="Lin H."/>
            <person name="Song D."/>
            <person name="Yang G.P."/>
            <person name="Todd J.D."/>
            <person name="Zhang X.H."/>
        </authorList>
    </citation>
    <scope>NUCLEOTIDE SEQUENCE [LARGE SCALE GENOMIC DNA]</scope>
    <source>
        <strain evidence="2 3">ZYFD042</strain>
    </source>
</reference>
<evidence type="ECO:0000259" key="1">
    <source>
        <dbReference type="Pfam" id="PF12697"/>
    </source>
</evidence>
<gene>
    <name evidence="2" type="ORF">D8Y23_11590</name>
</gene>
<dbReference type="PANTHER" id="PTHR43798">
    <property type="entry name" value="MONOACYLGLYCEROL LIPASE"/>
    <property type="match status" value="1"/>
</dbReference>
<evidence type="ECO:0000313" key="2">
    <source>
        <dbReference type="EMBL" id="RWR17439.1"/>
    </source>
</evidence>
<evidence type="ECO:0000313" key="3">
    <source>
        <dbReference type="Proteomes" id="UP000285970"/>
    </source>
</evidence>
<name>A0A3S3MBF1_9MICO</name>
<dbReference type="PANTHER" id="PTHR43798:SF33">
    <property type="entry name" value="HYDROLASE, PUTATIVE (AFU_ORTHOLOGUE AFUA_2G14860)-RELATED"/>
    <property type="match status" value="1"/>
</dbReference>
<dbReference type="OrthoDB" id="9769541at2"/>
<dbReference type="InterPro" id="IPR029058">
    <property type="entry name" value="AB_hydrolase_fold"/>
</dbReference>
<feature type="domain" description="AB hydrolase-1" evidence="1">
    <location>
        <begin position="27"/>
        <end position="237"/>
    </location>
</feature>
<dbReference type="Proteomes" id="UP000285970">
    <property type="component" value="Unassembled WGS sequence"/>
</dbReference>
<proteinExistence type="predicted"/>
<dbReference type="GO" id="GO:0016787">
    <property type="term" value="F:hydrolase activity"/>
    <property type="evidence" value="ECO:0007669"/>
    <property type="project" value="UniProtKB-KW"/>
</dbReference>
<dbReference type="Gene3D" id="3.40.50.1820">
    <property type="entry name" value="alpha/beta hydrolase"/>
    <property type="match status" value="1"/>
</dbReference>
<protein>
    <submittedName>
        <fullName evidence="2">Alpha/beta fold hydrolase</fullName>
    </submittedName>
</protein>
<dbReference type="AlphaFoldDB" id="A0A3S3MBF1"/>
<comment type="caution">
    <text evidence="2">The sequence shown here is derived from an EMBL/GenBank/DDBJ whole genome shotgun (WGS) entry which is preliminary data.</text>
</comment>
<sequence length="245" mass="26347">MSGRARSTDSPSAWCRRPPAAPDAPVFVLVHGLGTSHRYLTRLHAELAVRATVRSIDVPGFGGLPAPKGSPGVADIATALGALLDRIGVRDAVLLGHSMGTQWVVELAAERPDLARAVVLVSPIADRTHRNLPSQGLLLAVDSALEPPRAGLTVFREYLRSGPRWYLAQARHMVRYPLEERVAALTRPVLVIRGSKDRIADLRWCAELRDRAADGTLAVVPGHRHLVQFTAPATVADGIRGFLGA</sequence>
<organism evidence="2 3">
    <name type="scientific">Microbacterium enclense</name>
    <dbReference type="NCBI Taxonomy" id="993073"/>
    <lineage>
        <taxon>Bacteria</taxon>
        <taxon>Bacillati</taxon>
        <taxon>Actinomycetota</taxon>
        <taxon>Actinomycetes</taxon>
        <taxon>Micrococcales</taxon>
        <taxon>Microbacteriaceae</taxon>
        <taxon>Microbacterium</taxon>
    </lineage>
</organism>
<dbReference type="SUPFAM" id="SSF53474">
    <property type="entry name" value="alpha/beta-Hydrolases"/>
    <property type="match status" value="1"/>
</dbReference>